<gene>
    <name evidence="3" type="ORF">K8W01_08715</name>
</gene>
<dbReference type="AlphaFoldDB" id="A0A921E1C4"/>
<reference evidence="3" key="2">
    <citation type="submission" date="2021-09" db="EMBL/GenBank/DDBJ databases">
        <authorList>
            <person name="Gilroy R."/>
        </authorList>
    </citation>
    <scope>NUCLEOTIDE SEQUENCE</scope>
    <source>
        <strain evidence="3">316</strain>
    </source>
</reference>
<keyword evidence="2" id="KW-0732">Signal</keyword>
<sequence>MLKLSTLCLASSLLIGGAGAALAQDASKQPPTPVPSETSRTGTAGGMQKGDAMKGGEMGGGSGNTGMPGSAPAAEGNKNQDSRTTTSRDR</sequence>
<comment type="caution">
    <text evidence="3">The sequence shown here is derived from an EMBL/GenBank/DDBJ whole genome shotgun (WGS) entry which is preliminary data.</text>
</comment>
<reference evidence="3" key="1">
    <citation type="journal article" date="2021" name="PeerJ">
        <title>Extensive microbial diversity within the chicken gut microbiome revealed by metagenomics and culture.</title>
        <authorList>
            <person name="Gilroy R."/>
            <person name="Ravi A."/>
            <person name="Getino M."/>
            <person name="Pursley I."/>
            <person name="Horton D.L."/>
            <person name="Alikhan N.F."/>
            <person name="Baker D."/>
            <person name="Gharbi K."/>
            <person name="Hall N."/>
            <person name="Watson M."/>
            <person name="Adriaenssens E.M."/>
            <person name="Foster-Nyarko E."/>
            <person name="Jarju S."/>
            <person name="Secka A."/>
            <person name="Antonio M."/>
            <person name="Oren A."/>
            <person name="Chaudhuri R.R."/>
            <person name="La Ragione R."/>
            <person name="Hildebrand F."/>
            <person name="Pallen M.J."/>
        </authorList>
    </citation>
    <scope>NUCLEOTIDE SEQUENCE</scope>
    <source>
        <strain evidence="3">316</strain>
    </source>
</reference>
<dbReference type="Proteomes" id="UP000742631">
    <property type="component" value="Unassembled WGS sequence"/>
</dbReference>
<evidence type="ECO:0000313" key="4">
    <source>
        <dbReference type="Proteomes" id="UP000742631"/>
    </source>
</evidence>
<organism evidence="3 4">
    <name type="scientific">Methylorubrum populi</name>
    <dbReference type="NCBI Taxonomy" id="223967"/>
    <lineage>
        <taxon>Bacteria</taxon>
        <taxon>Pseudomonadati</taxon>
        <taxon>Pseudomonadota</taxon>
        <taxon>Alphaproteobacteria</taxon>
        <taxon>Hyphomicrobiales</taxon>
        <taxon>Methylobacteriaceae</taxon>
        <taxon>Methylorubrum</taxon>
    </lineage>
</organism>
<protein>
    <submittedName>
        <fullName evidence="3">Uncharacterized protein</fullName>
    </submittedName>
</protein>
<evidence type="ECO:0000256" key="2">
    <source>
        <dbReference type="SAM" id="SignalP"/>
    </source>
</evidence>
<feature type="compositionally biased region" description="Gly residues" evidence="1">
    <location>
        <begin position="56"/>
        <end position="66"/>
    </location>
</feature>
<evidence type="ECO:0000256" key="1">
    <source>
        <dbReference type="SAM" id="MobiDB-lite"/>
    </source>
</evidence>
<feature type="region of interest" description="Disordered" evidence="1">
    <location>
        <begin position="20"/>
        <end position="90"/>
    </location>
</feature>
<dbReference type="EMBL" id="DYYG01000028">
    <property type="protein sequence ID" value="HJE23725.1"/>
    <property type="molecule type" value="Genomic_DNA"/>
</dbReference>
<feature type="chain" id="PRO_5038046530" evidence="2">
    <location>
        <begin position="24"/>
        <end position="90"/>
    </location>
</feature>
<feature type="signal peptide" evidence="2">
    <location>
        <begin position="1"/>
        <end position="23"/>
    </location>
</feature>
<proteinExistence type="predicted"/>
<name>A0A921E1C4_9HYPH</name>
<accession>A0A921E1C4</accession>
<evidence type="ECO:0000313" key="3">
    <source>
        <dbReference type="EMBL" id="HJE23725.1"/>
    </source>
</evidence>
<feature type="compositionally biased region" description="Basic and acidic residues" evidence="1">
    <location>
        <begin position="78"/>
        <end position="90"/>
    </location>
</feature>